<keyword evidence="2" id="KW-1185">Reference proteome</keyword>
<proteinExistence type="predicted"/>
<name>A0AC61RCD6_9BACT</name>
<dbReference type="Proteomes" id="UP000306319">
    <property type="component" value="Unassembled WGS sequence"/>
</dbReference>
<protein>
    <submittedName>
        <fullName evidence="1">Uncharacterized protein</fullName>
    </submittedName>
</protein>
<accession>A0AC61RCD6</accession>
<dbReference type="EMBL" id="SRYB01000031">
    <property type="protein sequence ID" value="TGY77040.1"/>
    <property type="molecule type" value="Genomic_DNA"/>
</dbReference>
<gene>
    <name evidence="1" type="ORF">E5331_16185</name>
</gene>
<comment type="caution">
    <text evidence="1">The sequence shown here is derived from an EMBL/GenBank/DDBJ whole genome shotgun (WGS) entry which is preliminary data.</text>
</comment>
<sequence>MKKLFYLLFLLPLAFFASCSDDDDLAQVDFSVTLSGVSQVDSKFYTVVGDTVSVDGVSVKSLTDKAATVTGVRYHLDGYPIWASIEEGKFNFSFTTKDMKPGTHTFTVTSTVLQVDKSITSAVVNIPLVVVEDEEKLPEGAPEIGTFTTTVRLSSK</sequence>
<reference evidence="1" key="1">
    <citation type="submission" date="2019-04" db="EMBL/GenBank/DDBJ databases">
        <title>Microbes associate with the intestines of laboratory mice.</title>
        <authorList>
            <person name="Navarre W."/>
            <person name="Wong E."/>
            <person name="Huang K."/>
            <person name="Tropini C."/>
            <person name="Ng K."/>
            <person name="Yu B."/>
        </authorList>
    </citation>
    <scope>NUCLEOTIDE SEQUENCE</scope>
    <source>
        <strain evidence="1">NM04_E33</strain>
    </source>
</reference>
<evidence type="ECO:0000313" key="1">
    <source>
        <dbReference type="EMBL" id="TGY77040.1"/>
    </source>
</evidence>
<organism evidence="1 2">
    <name type="scientific">Lepagella muris</name>
    <dbReference type="NCBI Taxonomy" id="3032870"/>
    <lineage>
        <taxon>Bacteria</taxon>
        <taxon>Pseudomonadati</taxon>
        <taxon>Bacteroidota</taxon>
        <taxon>Bacteroidia</taxon>
        <taxon>Bacteroidales</taxon>
        <taxon>Muribaculaceae</taxon>
        <taxon>Lepagella</taxon>
    </lineage>
</organism>
<evidence type="ECO:0000313" key="2">
    <source>
        <dbReference type="Proteomes" id="UP000306319"/>
    </source>
</evidence>